<evidence type="ECO:0000313" key="4">
    <source>
        <dbReference type="Proteomes" id="UP000030762"/>
    </source>
</evidence>
<dbReference type="RefSeq" id="XP_008620144.1">
    <property type="nucleotide sequence ID" value="XM_008621922.1"/>
</dbReference>
<dbReference type="InterPro" id="IPR011021">
    <property type="entry name" value="Arrestin-like_N"/>
</dbReference>
<dbReference type="GeneID" id="19956467"/>
<dbReference type="STRING" id="1156394.T0PZ82"/>
<dbReference type="VEuPathDB" id="FungiDB:SDRG_15740"/>
<dbReference type="Pfam" id="PF00339">
    <property type="entry name" value="Arrestin_N"/>
    <property type="match status" value="1"/>
</dbReference>
<dbReference type="GO" id="GO:0005737">
    <property type="term" value="C:cytoplasm"/>
    <property type="evidence" value="ECO:0007669"/>
    <property type="project" value="TreeGrafter"/>
</dbReference>
<dbReference type="eggNOG" id="KOG3780">
    <property type="taxonomic scope" value="Eukaryota"/>
</dbReference>
<evidence type="ECO:0000313" key="3">
    <source>
        <dbReference type="EMBL" id="EQC26395.1"/>
    </source>
</evidence>
<feature type="domain" description="Arrestin-like N-terminal" evidence="1">
    <location>
        <begin position="19"/>
        <end position="160"/>
    </location>
</feature>
<dbReference type="InterPro" id="IPR011022">
    <property type="entry name" value="Arrestin_C-like"/>
</dbReference>
<dbReference type="Pfam" id="PF02752">
    <property type="entry name" value="Arrestin_C"/>
    <property type="match status" value="1"/>
</dbReference>
<dbReference type="AlphaFoldDB" id="T0PZ82"/>
<dbReference type="OMA" id="NSTHHRD"/>
<dbReference type="Proteomes" id="UP000030762">
    <property type="component" value="Unassembled WGS sequence"/>
</dbReference>
<dbReference type="EMBL" id="JH767232">
    <property type="protein sequence ID" value="EQC26395.1"/>
    <property type="molecule type" value="Genomic_DNA"/>
</dbReference>
<evidence type="ECO:0008006" key="5">
    <source>
        <dbReference type="Google" id="ProtNLM"/>
    </source>
</evidence>
<dbReference type="GO" id="GO:0015031">
    <property type="term" value="P:protein transport"/>
    <property type="evidence" value="ECO:0007669"/>
    <property type="project" value="TreeGrafter"/>
</dbReference>
<dbReference type="PANTHER" id="PTHR11188">
    <property type="entry name" value="ARRESTIN DOMAIN CONTAINING PROTEIN"/>
    <property type="match status" value="1"/>
</dbReference>
<keyword evidence="4" id="KW-1185">Reference proteome</keyword>
<dbReference type="InParanoid" id="T0PZ82"/>
<dbReference type="PANTHER" id="PTHR11188:SF17">
    <property type="entry name" value="FI21816P1"/>
    <property type="match status" value="1"/>
</dbReference>
<dbReference type="InterPro" id="IPR014756">
    <property type="entry name" value="Ig_E-set"/>
</dbReference>
<evidence type="ECO:0000259" key="2">
    <source>
        <dbReference type="Pfam" id="PF02752"/>
    </source>
</evidence>
<dbReference type="InterPro" id="IPR050357">
    <property type="entry name" value="Arrestin_domain-protein"/>
</dbReference>
<evidence type="ECO:0000259" key="1">
    <source>
        <dbReference type="Pfam" id="PF00339"/>
    </source>
</evidence>
<dbReference type="SUPFAM" id="SSF81296">
    <property type="entry name" value="E set domains"/>
    <property type="match status" value="2"/>
</dbReference>
<reference evidence="3 4" key="1">
    <citation type="submission" date="2012-04" db="EMBL/GenBank/DDBJ databases">
        <title>The Genome Sequence of Saprolegnia declina VS20.</title>
        <authorList>
            <consortium name="The Broad Institute Genome Sequencing Platform"/>
            <person name="Russ C."/>
            <person name="Nusbaum C."/>
            <person name="Tyler B."/>
            <person name="van West P."/>
            <person name="Dieguez-Uribeondo J."/>
            <person name="de Bruijn I."/>
            <person name="Tripathy S."/>
            <person name="Jiang R."/>
            <person name="Young S.K."/>
            <person name="Zeng Q."/>
            <person name="Gargeya S."/>
            <person name="Fitzgerald M."/>
            <person name="Haas B."/>
            <person name="Abouelleil A."/>
            <person name="Alvarado L."/>
            <person name="Arachchi H.M."/>
            <person name="Berlin A."/>
            <person name="Chapman S.B."/>
            <person name="Goldberg J."/>
            <person name="Griggs A."/>
            <person name="Gujja S."/>
            <person name="Hansen M."/>
            <person name="Howarth C."/>
            <person name="Imamovic A."/>
            <person name="Larimer J."/>
            <person name="McCowen C."/>
            <person name="Montmayeur A."/>
            <person name="Murphy C."/>
            <person name="Neiman D."/>
            <person name="Pearson M."/>
            <person name="Priest M."/>
            <person name="Roberts A."/>
            <person name="Saif S."/>
            <person name="Shea T."/>
            <person name="Sisk P."/>
            <person name="Sykes S."/>
            <person name="Wortman J."/>
            <person name="Nusbaum C."/>
            <person name="Birren B."/>
        </authorList>
    </citation>
    <scope>NUCLEOTIDE SEQUENCE [LARGE SCALE GENOMIC DNA]</scope>
    <source>
        <strain evidence="3 4">VS20</strain>
    </source>
</reference>
<proteinExistence type="predicted"/>
<organism evidence="3 4">
    <name type="scientific">Saprolegnia diclina (strain VS20)</name>
    <dbReference type="NCBI Taxonomy" id="1156394"/>
    <lineage>
        <taxon>Eukaryota</taxon>
        <taxon>Sar</taxon>
        <taxon>Stramenopiles</taxon>
        <taxon>Oomycota</taxon>
        <taxon>Saprolegniomycetes</taxon>
        <taxon>Saprolegniales</taxon>
        <taxon>Saprolegniaceae</taxon>
        <taxon>Saprolegnia</taxon>
    </lineage>
</organism>
<protein>
    <recommendedName>
        <fullName evidence="5">Arrestin C-terminal-like domain-containing protein</fullName>
    </recommendedName>
</protein>
<feature type="domain" description="Arrestin C-terminal-like" evidence="2">
    <location>
        <begin position="206"/>
        <end position="330"/>
    </location>
</feature>
<gene>
    <name evidence="3" type="ORF">SDRG_15740</name>
</gene>
<dbReference type="InterPro" id="IPR014752">
    <property type="entry name" value="Arrestin-like_C"/>
</dbReference>
<dbReference type="OrthoDB" id="7785529at2759"/>
<sequence length="333" mass="36346">MQCVGLWFGATDKGSLYISLDKSHYFPGDLVTGALHVTALQPLQCTELAVSVAGSEEVSWTAMCHSPPVDKGNVSATLDTTNVTSTIEKKNASSTMETHKTSRRLLQKEFVFHNIPLQLLPGDHVYPFQFELPTDLPGSFDNNDHGGIKAKISYTIRGTLSLDSLFRRGLTDTKSLFVYMRPIGFIAPSVAEANEAIRFLCCFHYGTCHVQIALSKTLYGPGDILESQCSIRNLSAKDVSSVRYELVRLVHVAAGDTRNRCSKAICSASFPGVARGEHVVQTHSLQLLGHDGTVLYPSTRGEFVSCSYVLKVSCAIGWFTSIQLELPLAIAVL</sequence>
<accession>T0PZ82</accession>
<dbReference type="Gene3D" id="2.60.40.640">
    <property type="match status" value="2"/>
</dbReference>
<name>T0PZ82_SAPDV</name>